<dbReference type="AlphaFoldDB" id="A0A840A0S6"/>
<accession>A0A840A0S6</accession>
<feature type="transmembrane region" description="Helical" evidence="2">
    <location>
        <begin position="74"/>
        <end position="98"/>
    </location>
</feature>
<feature type="transmembrane region" description="Helical" evidence="2">
    <location>
        <begin position="39"/>
        <end position="62"/>
    </location>
</feature>
<sequence>MALLSDPLKTPQRQLGPRRSSLDPPPGAPPPLRLSPGRAAAGALLTLIGAAGLIAQIIVFNCDTQACDRVMMTLGLAMSAALAALCQLAIIIGLWLLVSSRRRAS</sequence>
<evidence type="ECO:0000313" key="3">
    <source>
        <dbReference type="EMBL" id="MBB3891998.1"/>
    </source>
</evidence>
<keyword evidence="4" id="KW-1185">Reference proteome</keyword>
<evidence type="ECO:0000256" key="1">
    <source>
        <dbReference type="SAM" id="MobiDB-lite"/>
    </source>
</evidence>
<feature type="compositionally biased region" description="Pro residues" evidence="1">
    <location>
        <begin position="23"/>
        <end position="33"/>
    </location>
</feature>
<keyword evidence="2" id="KW-0472">Membrane</keyword>
<proteinExistence type="predicted"/>
<protein>
    <submittedName>
        <fullName evidence="3">Uncharacterized protein</fullName>
    </submittedName>
</protein>
<organism evidence="3 4">
    <name type="scientific">Phenylobacterium haematophilum</name>
    <dbReference type="NCBI Taxonomy" id="98513"/>
    <lineage>
        <taxon>Bacteria</taxon>
        <taxon>Pseudomonadati</taxon>
        <taxon>Pseudomonadota</taxon>
        <taxon>Alphaproteobacteria</taxon>
        <taxon>Caulobacterales</taxon>
        <taxon>Caulobacteraceae</taxon>
        <taxon>Phenylobacterium</taxon>
    </lineage>
</organism>
<reference evidence="3 4" key="1">
    <citation type="submission" date="2020-08" db="EMBL/GenBank/DDBJ databases">
        <title>Genomic Encyclopedia of Type Strains, Phase IV (KMG-IV): sequencing the most valuable type-strain genomes for metagenomic binning, comparative biology and taxonomic classification.</title>
        <authorList>
            <person name="Goeker M."/>
        </authorList>
    </citation>
    <scope>NUCLEOTIDE SEQUENCE [LARGE SCALE GENOMIC DNA]</scope>
    <source>
        <strain evidence="3 4">DSM 21793</strain>
    </source>
</reference>
<keyword evidence="2" id="KW-0812">Transmembrane</keyword>
<gene>
    <name evidence="3" type="ORF">GGQ61_002726</name>
</gene>
<name>A0A840A0S6_9CAUL</name>
<comment type="caution">
    <text evidence="3">The sequence shown here is derived from an EMBL/GenBank/DDBJ whole genome shotgun (WGS) entry which is preliminary data.</text>
</comment>
<dbReference type="EMBL" id="JACIDK010000003">
    <property type="protein sequence ID" value="MBB3891998.1"/>
    <property type="molecule type" value="Genomic_DNA"/>
</dbReference>
<feature type="region of interest" description="Disordered" evidence="1">
    <location>
        <begin position="1"/>
        <end position="35"/>
    </location>
</feature>
<evidence type="ECO:0000313" key="4">
    <source>
        <dbReference type="Proteomes" id="UP000530564"/>
    </source>
</evidence>
<evidence type="ECO:0000256" key="2">
    <source>
        <dbReference type="SAM" id="Phobius"/>
    </source>
</evidence>
<keyword evidence="2" id="KW-1133">Transmembrane helix</keyword>
<dbReference type="Proteomes" id="UP000530564">
    <property type="component" value="Unassembled WGS sequence"/>
</dbReference>
<dbReference type="RefSeq" id="WP_183773583.1">
    <property type="nucleotide sequence ID" value="NZ_JACIDK010000003.1"/>
</dbReference>